<dbReference type="EMBL" id="JAMZMM010000122">
    <property type="protein sequence ID" value="MCP2729524.1"/>
    <property type="molecule type" value="Genomic_DNA"/>
</dbReference>
<keyword evidence="2" id="KW-1185">Reference proteome</keyword>
<organism evidence="1 2">
    <name type="scientific">Limnofasciculus baicalensis BBK-W-15</name>
    <dbReference type="NCBI Taxonomy" id="2699891"/>
    <lineage>
        <taxon>Bacteria</taxon>
        <taxon>Bacillati</taxon>
        <taxon>Cyanobacteriota</taxon>
        <taxon>Cyanophyceae</taxon>
        <taxon>Coleofasciculales</taxon>
        <taxon>Coleofasciculaceae</taxon>
        <taxon>Limnofasciculus</taxon>
        <taxon>Limnofasciculus baicalensis</taxon>
    </lineage>
</organism>
<protein>
    <submittedName>
        <fullName evidence="1">Uncharacterized protein</fullName>
    </submittedName>
</protein>
<reference evidence="1" key="1">
    <citation type="submission" date="2022-06" db="EMBL/GenBank/DDBJ databases">
        <title>New cyanobacteria of genus Symplocastrum in benthos of Lake Baikal.</title>
        <authorList>
            <person name="Sorokovikova E."/>
            <person name="Tikhonova I."/>
            <person name="Krasnopeev A."/>
            <person name="Evseev P."/>
            <person name="Gladkikh A."/>
            <person name="Belykh O."/>
        </authorList>
    </citation>
    <scope>NUCLEOTIDE SEQUENCE</scope>
    <source>
        <strain evidence="1">BBK-W-15</strain>
    </source>
</reference>
<evidence type="ECO:0000313" key="1">
    <source>
        <dbReference type="EMBL" id="MCP2729524.1"/>
    </source>
</evidence>
<gene>
    <name evidence="1" type="ORF">NJ959_13790</name>
</gene>
<dbReference type="Proteomes" id="UP001204953">
    <property type="component" value="Unassembled WGS sequence"/>
</dbReference>
<sequence>MIAAHKFCRWEISSSSSQLAGLFAETMRNGQISFTDWNDLITAPVDRSFTSDDEDVLTRMIYGVRHGFVKVI</sequence>
<dbReference type="RefSeq" id="WP_254012309.1">
    <property type="nucleotide sequence ID" value="NZ_JAMZMM010000122.1"/>
</dbReference>
<accession>A0AAE3KMS4</accession>
<name>A0AAE3KMS4_9CYAN</name>
<comment type="caution">
    <text evidence="1">The sequence shown here is derived from an EMBL/GenBank/DDBJ whole genome shotgun (WGS) entry which is preliminary data.</text>
</comment>
<dbReference type="AlphaFoldDB" id="A0AAE3KMS4"/>
<proteinExistence type="predicted"/>
<evidence type="ECO:0000313" key="2">
    <source>
        <dbReference type="Proteomes" id="UP001204953"/>
    </source>
</evidence>